<feature type="domain" description="Zinc finger CHC2-type" evidence="4">
    <location>
        <begin position="36"/>
        <end position="91"/>
    </location>
</feature>
<dbReference type="InterPro" id="IPR037068">
    <property type="entry name" value="DNA_primase_core_N_sf"/>
</dbReference>
<feature type="non-terminal residue" evidence="5">
    <location>
        <position position="201"/>
    </location>
</feature>
<keyword evidence="3" id="KW-0862">Zinc</keyword>
<evidence type="ECO:0000256" key="1">
    <source>
        <dbReference type="ARBA" id="ARBA00022723"/>
    </source>
</evidence>
<organism evidence="5 6">
    <name type="scientific">Leptospira weilii str. 2006001855</name>
    <dbReference type="NCBI Taxonomy" id="996804"/>
    <lineage>
        <taxon>Bacteria</taxon>
        <taxon>Pseudomonadati</taxon>
        <taxon>Spirochaetota</taxon>
        <taxon>Spirochaetia</taxon>
        <taxon>Leptospirales</taxon>
        <taxon>Leptospiraceae</taxon>
        <taxon>Leptospira</taxon>
    </lineage>
</organism>
<keyword evidence="2" id="KW-0863">Zinc-finger</keyword>
<dbReference type="PANTHER" id="PTHR30313">
    <property type="entry name" value="DNA PRIMASE"/>
    <property type="match status" value="1"/>
</dbReference>
<dbReference type="SMART" id="SM00400">
    <property type="entry name" value="ZnF_CHCC"/>
    <property type="match status" value="1"/>
</dbReference>
<dbReference type="InterPro" id="IPR050219">
    <property type="entry name" value="DnaG_primase"/>
</dbReference>
<evidence type="ECO:0000256" key="3">
    <source>
        <dbReference type="ARBA" id="ARBA00022833"/>
    </source>
</evidence>
<dbReference type="GO" id="GO:0003899">
    <property type="term" value="F:DNA-directed RNA polymerase activity"/>
    <property type="evidence" value="ECO:0007669"/>
    <property type="project" value="InterPro"/>
</dbReference>
<keyword evidence="1" id="KW-0479">Metal-binding</keyword>
<dbReference type="EMBL" id="AFJM02000024">
    <property type="protein sequence ID" value="EMM73849.1"/>
    <property type="molecule type" value="Genomic_DNA"/>
</dbReference>
<dbReference type="GO" id="GO:0003677">
    <property type="term" value="F:DNA binding"/>
    <property type="evidence" value="ECO:0007669"/>
    <property type="project" value="InterPro"/>
</dbReference>
<dbReference type="SUPFAM" id="SSF57783">
    <property type="entry name" value="Zinc beta-ribbon"/>
    <property type="match status" value="1"/>
</dbReference>
<dbReference type="Proteomes" id="UP000012101">
    <property type="component" value="Unassembled WGS sequence"/>
</dbReference>
<dbReference type="GO" id="GO:0008270">
    <property type="term" value="F:zinc ion binding"/>
    <property type="evidence" value="ECO:0007669"/>
    <property type="project" value="UniProtKB-KW"/>
</dbReference>
<dbReference type="Pfam" id="PF01807">
    <property type="entry name" value="Zn_ribbon_DnaG"/>
    <property type="match status" value="1"/>
</dbReference>
<dbReference type="InterPro" id="IPR002694">
    <property type="entry name" value="Znf_CHC2"/>
</dbReference>
<dbReference type="PANTHER" id="PTHR30313:SF2">
    <property type="entry name" value="DNA PRIMASE"/>
    <property type="match status" value="1"/>
</dbReference>
<dbReference type="GO" id="GO:0005737">
    <property type="term" value="C:cytoplasm"/>
    <property type="evidence" value="ECO:0007669"/>
    <property type="project" value="TreeGrafter"/>
</dbReference>
<sequence length="201" mass="22632">MPYMPKEEITRLKTQTDLLALVRSYGIELKNHGTNWVAKCPFHDDRTPSFVVTPVKNLWHCMGACKTGGSAIDFVMKREGLGFNEAVDVLLKFRPSTERGKAVVTPVSLESALVGRRIPTTEKLSSEERAVVFQVLEYYETNLRQTRSALSYLQTRKIGSEESISKFRIGYSDGSLGKILPSRQSIVGQRARDILKEFGIF</sequence>
<gene>
    <name evidence="5" type="ORF">LEP1GSC038_0699</name>
</gene>
<reference evidence="5 6" key="1">
    <citation type="submission" date="2013-01" db="EMBL/GenBank/DDBJ databases">
        <authorList>
            <person name="Harkins D.M."/>
            <person name="Durkin A.S."/>
            <person name="Brinkac L.M."/>
            <person name="Haft D.H."/>
            <person name="Selengut J.D."/>
            <person name="Sanka R."/>
            <person name="DePew J."/>
            <person name="Purushe J."/>
            <person name="Hospenthal D.R."/>
            <person name="Murray C.K."/>
            <person name="Pimentel G."/>
            <person name="Wasfy M."/>
            <person name="Vinetz J.M."/>
            <person name="Sutton G.G."/>
            <person name="Nierman W.C."/>
            <person name="Fouts D.E."/>
        </authorList>
    </citation>
    <scope>NUCLEOTIDE SEQUENCE [LARGE SCALE GENOMIC DNA]</scope>
    <source>
        <strain evidence="5 6">2006001855</strain>
    </source>
</reference>
<proteinExistence type="predicted"/>
<protein>
    <submittedName>
        <fullName evidence="5">CHC2 zinc finger domain protein</fullName>
    </submittedName>
</protein>
<dbReference type="Gene3D" id="3.90.980.10">
    <property type="entry name" value="DNA primase, catalytic core, N-terminal domain"/>
    <property type="match status" value="1"/>
</dbReference>
<evidence type="ECO:0000259" key="4">
    <source>
        <dbReference type="SMART" id="SM00400"/>
    </source>
</evidence>
<evidence type="ECO:0000256" key="2">
    <source>
        <dbReference type="ARBA" id="ARBA00022771"/>
    </source>
</evidence>
<dbReference type="InterPro" id="IPR036977">
    <property type="entry name" value="DNA_primase_Znf_CHC2"/>
</dbReference>
<accession>M6FUU2</accession>
<dbReference type="Gene3D" id="3.90.580.10">
    <property type="entry name" value="Zinc finger, CHC2-type domain"/>
    <property type="match status" value="1"/>
</dbReference>
<comment type="caution">
    <text evidence="5">The sequence shown here is derived from an EMBL/GenBank/DDBJ whole genome shotgun (WGS) entry which is preliminary data.</text>
</comment>
<evidence type="ECO:0000313" key="5">
    <source>
        <dbReference type="EMBL" id="EMM73849.1"/>
    </source>
</evidence>
<dbReference type="GO" id="GO:0006269">
    <property type="term" value="P:DNA replication, synthesis of primer"/>
    <property type="evidence" value="ECO:0007669"/>
    <property type="project" value="TreeGrafter"/>
</dbReference>
<dbReference type="AlphaFoldDB" id="M6FUU2"/>
<name>M6FUU2_9LEPT</name>
<evidence type="ECO:0000313" key="6">
    <source>
        <dbReference type="Proteomes" id="UP000012101"/>
    </source>
</evidence>